<dbReference type="InterPro" id="IPR050071">
    <property type="entry name" value="Dehydroquinate_synthase"/>
</dbReference>
<dbReference type="Pfam" id="PF24621">
    <property type="entry name" value="DHQS_C"/>
    <property type="match status" value="1"/>
</dbReference>
<proteinExistence type="predicted"/>
<dbReference type="InterPro" id="IPR056179">
    <property type="entry name" value="DHQS_C"/>
</dbReference>
<dbReference type="Proteomes" id="UP000663908">
    <property type="component" value="Chromosome"/>
</dbReference>
<evidence type="ECO:0000256" key="1">
    <source>
        <dbReference type="ARBA" id="ARBA00001911"/>
    </source>
</evidence>
<protein>
    <submittedName>
        <fullName evidence="8">3-dehydroquinate synthase</fullName>
        <ecNumber evidence="8">4.2.3.4</ecNumber>
    </submittedName>
</protein>
<evidence type="ECO:0000256" key="4">
    <source>
        <dbReference type="ARBA" id="ARBA00023141"/>
    </source>
</evidence>
<keyword evidence="3" id="KW-0520">NAD</keyword>
<evidence type="ECO:0000259" key="6">
    <source>
        <dbReference type="Pfam" id="PF01761"/>
    </source>
</evidence>
<dbReference type="CDD" id="cd08195">
    <property type="entry name" value="DHQS"/>
    <property type="match status" value="1"/>
</dbReference>
<keyword evidence="5 8" id="KW-0456">Lyase</keyword>
<dbReference type="SUPFAM" id="SSF56796">
    <property type="entry name" value="Dehydroquinate synthase-like"/>
    <property type="match status" value="1"/>
</dbReference>
<name>A0ABX7THI8_STRCY</name>
<dbReference type="Gene3D" id="1.20.1090.10">
    <property type="entry name" value="Dehydroquinate synthase-like - alpha domain"/>
    <property type="match status" value="1"/>
</dbReference>
<evidence type="ECO:0000256" key="5">
    <source>
        <dbReference type="ARBA" id="ARBA00023239"/>
    </source>
</evidence>
<evidence type="ECO:0000256" key="3">
    <source>
        <dbReference type="ARBA" id="ARBA00023027"/>
    </source>
</evidence>
<comment type="cofactor">
    <cofactor evidence="1">
        <name>NAD(+)</name>
        <dbReference type="ChEBI" id="CHEBI:57540"/>
    </cofactor>
</comment>
<evidence type="ECO:0000259" key="7">
    <source>
        <dbReference type="Pfam" id="PF24621"/>
    </source>
</evidence>
<feature type="domain" description="3-dehydroquinate synthase C-terminal" evidence="7">
    <location>
        <begin position="215"/>
        <end position="324"/>
    </location>
</feature>
<dbReference type="PANTHER" id="PTHR43622:SF7">
    <property type="entry name" value="3-DEHYDROQUINATE SYNTHASE, CHLOROPLASTIC"/>
    <property type="match status" value="1"/>
</dbReference>
<evidence type="ECO:0000313" key="8">
    <source>
        <dbReference type="EMBL" id="QTD95912.1"/>
    </source>
</evidence>
<dbReference type="EC" id="4.2.3.4" evidence="8"/>
<feature type="domain" description="3-dehydroquinate synthase N-terminal" evidence="6">
    <location>
        <begin position="83"/>
        <end position="193"/>
    </location>
</feature>
<organism evidence="8 9">
    <name type="scientific">Streptomyces cyanogenus</name>
    <dbReference type="NCBI Taxonomy" id="80860"/>
    <lineage>
        <taxon>Bacteria</taxon>
        <taxon>Bacillati</taxon>
        <taxon>Actinomycetota</taxon>
        <taxon>Actinomycetes</taxon>
        <taxon>Kitasatosporales</taxon>
        <taxon>Streptomycetaceae</taxon>
        <taxon>Streptomyces</taxon>
    </lineage>
</organism>
<gene>
    <name evidence="8" type="primary">aroB1</name>
    <name evidence="8" type="ORF">S1361_01075</name>
</gene>
<sequence length="364" mass="38336">MNAMPAPVQPSGPPVGGAPAANGLHVVEVPLGDRSYSVHIGPGARTALAGAVAALGARRAVLVSARPDEWNPDTGVETLVLRARDGEPDKTLASVGELCSRFARFGLTRDDVVVSVGGGTTTDTVGLAAALYHRGVPVIHLPTTLLAQVDASIGGKTAVNLPEGKNLVGAYWQPKAVYCDTDYLSTLPRREWTNGYGEIARCMFIGTGDLRGLPLPEQIAASVARKAEIVVADERDGGLRHLLNYGHTLGHALERATDYALRHGEGVAIGTVFAGRLAGALGRIGERRVAEHLEVVEHYGLPVGLPESLDIPEVIGLMRRDKKATRGLTFVLDGRDGAELVEDVDESIVAATLVTMPRQSLPQG</sequence>
<evidence type="ECO:0000313" key="9">
    <source>
        <dbReference type="Proteomes" id="UP000663908"/>
    </source>
</evidence>
<dbReference type="Pfam" id="PF01761">
    <property type="entry name" value="DHQ_synthase"/>
    <property type="match status" value="1"/>
</dbReference>
<accession>A0ABX7THI8</accession>
<reference evidence="8 9" key="1">
    <citation type="submission" date="2021-03" db="EMBL/GenBank/DDBJ databases">
        <title>Complete genome sequence of Streptomyces cyanogenus S136, producer of anticancer angucycline landomycin A.</title>
        <authorList>
            <person name="Hrab P."/>
            <person name="Ruckert C."/>
            <person name="Busche T."/>
            <person name="Ostash I."/>
            <person name="Kalinowski J."/>
            <person name="Fedorenko V."/>
            <person name="Yushchuk O."/>
            <person name="Ostash B."/>
        </authorList>
    </citation>
    <scope>NUCLEOTIDE SEQUENCE [LARGE SCALE GENOMIC DNA]</scope>
    <source>
        <strain evidence="8 9">S136</strain>
    </source>
</reference>
<dbReference type="PANTHER" id="PTHR43622">
    <property type="entry name" value="3-DEHYDROQUINATE SYNTHASE"/>
    <property type="match status" value="1"/>
</dbReference>
<dbReference type="Gene3D" id="3.40.50.1970">
    <property type="match status" value="1"/>
</dbReference>
<keyword evidence="2" id="KW-0028">Amino-acid biosynthesis</keyword>
<dbReference type="GO" id="GO:0003856">
    <property type="term" value="F:3-dehydroquinate synthase activity"/>
    <property type="evidence" value="ECO:0007669"/>
    <property type="project" value="UniProtKB-EC"/>
</dbReference>
<keyword evidence="9" id="KW-1185">Reference proteome</keyword>
<evidence type="ECO:0000256" key="2">
    <source>
        <dbReference type="ARBA" id="ARBA00022605"/>
    </source>
</evidence>
<dbReference type="InterPro" id="IPR030960">
    <property type="entry name" value="DHQS/DOIS_N"/>
</dbReference>
<dbReference type="EMBL" id="CP071839">
    <property type="protein sequence ID" value="QTD95912.1"/>
    <property type="molecule type" value="Genomic_DNA"/>
</dbReference>
<dbReference type="RefSeq" id="WP_243769013.1">
    <property type="nucleotide sequence ID" value="NZ_CP071839.1"/>
</dbReference>
<keyword evidence="4" id="KW-0057">Aromatic amino acid biosynthesis</keyword>